<dbReference type="Gene3D" id="3.90.110.10">
    <property type="entry name" value="Lactate dehydrogenase/glycoside hydrolase, family 4, C-terminal"/>
    <property type="match status" value="1"/>
</dbReference>
<protein>
    <recommendedName>
        <fullName evidence="2">malate dehydrogenase</fullName>
        <ecNumber evidence="2">1.1.1.37</ecNumber>
    </recommendedName>
</protein>
<keyword evidence="3 8" id="KW-0560">Oxidoreductase</keyword>
<proteinExistence type="inferred from homology"/>
<evidence type="ECO:0000259" key="10">
    <source>
        <dbReference type="Pfam" id="PF02866"/>
    </source>
</evidence>
<dbReference type="NCBIfam" id="TIGR01759">
    <property type="entry name" value="MalateDH-SF1"/>
    <property type="match status" value="1"/>
</dbReference>
<evidence type="ECO:0000313" key="12">
    <source>
        <dbReference type="Proteomes" id="UP000799049"/>
    </source>
</evidence>
<reference evidence="11" key="1">
    <citation type="submission" date="2019-09" db="EMBL/GenBank/DDBJ databases">
        <title>The Mitochondrial Proteome of the Jakobid, Andalucia godoyi, a Protist With the Most Gene-Rich and Bacteria-Like Mitochondrial Genome.</title>
        <authorList>
            <person name="Gray M.W."/>
            <person name="Burger G."/>
            <person name="Derelle R."/>
            <person name="Klimes V."/>
            <person name="Leger M."/>
            <person name="Sarrasin M."/>
            <person name="Vlcek C."/>
            <person name="Roger A.J."/>
            <person name="Elias M."/>
            <person name="Lang B.F."/>
        </authorList>
    </citation>
    <scope>NUCLEOTIDE SEQUENCE</scope>
    <source>
        <strain evidence="11">And28</strain>
    </source>
</reference>
<feature type="binding site" evidence="7">
    <location>
        <begin position="141"/>
        <end position="143"/>
    </location>
    <ligand>
        <name>NAD(+)</name>
        <dbReference type="ChEBI" id="CHEBI:57540"/>
    </ligand>
</feature>
<dbReference type="Proteomes" id="UP000799049">
    <property type="component" value="Unassembled WGS sequence"/>
</dbReference>
<dbReference type="InterPro" id="IPR015955">
    <property type="entry name" value="Lactate_DH/Glyco_Ohase_4_C"/>
</dbReference>
<dbReference type="CDD" id="cd01338">
    <property type="entry name" value="MDH_chloroplast-like"/>
    <property type="match status" value="1"/>
</dbReference>
<dbReference type="InterPro" id="IPR001557">
    <property type="entry name" value="L-lactate/malate_DH"/>
</dbReference>
<comment type="caution">
    <text evidence="11">The sequence shown here is derived from an EMBL/GenBank/DDBJ whole genome shotgun (WGS) entry which is preliminary data.</text>
</comment>
<dbReference type="NCBIfam" id="NF003916">
    <property type="entry name" value="PRK05442.1"/>
    <property type="match status" value="1"/>
</dbReference>
<keyword evidence="12" id="KW-1185">Reference proteome</keyword>
<dbReference type="InterPro" id="IPR001236">
    <property type="entry name" value="Lactate/malate_DH_N"/>
</dbReference>
<evidence type="ECO:0000256" key="3">
    <source>
        <dbReference type="ARBA" id="ARBA00023002"/>
    </source>
</evidence>
<dbReference type="EMBL" id="VRVR01000009">
    <property type="protein sequence ID" value="KAF0852930.1"/>
    <property type="molecule type" value="Genomic_DNA"/>
</dbReference>
<feature type="active site" description="Proton acceptor" evidence="5">
    <location>
        <position position="200"/>
    </location>
</feature>
<dbReference type="Gene3D" id="3.40.50.720">
    <property type="entry name" value="NAD(P)-binding Rossmann-like Domain"/>
    <property type="match status" value="1"/>
</dbReference>
<evidence type="ECO:0000313" key="11">
    <source>
        <dbReference type="EMBL" id="KAF0852930.1"/>
    </source>
</evidence>
<feature type="domain" description="Lactate/malate dehydrogenase N-terminal" evidence="9">
    <location>
        <begin position="15"/>
        <end position="164"/>
    </location>
</feature>
<dbReference type="PIRSF" id="PIRSF000102">
    <property type="entry name" value="Lac_mal_DH"/>
    <property type="match status" value="1"/>
</dbReference>
<gene>
    <name evidence="11" type="ORF">ANDGO_06037</name>
</gene>
<evidence type="ECO:0000256" key="5">
    <source>
        <dbReference type="PIRSR" id="PIRSR000102-1"/>
    </source>
</evidence>
<evidence type="ECO:0000256" key="8">
    <source>
        <dbReference type="RuleBase" id="RU003369"/>
    </source>
</evidence>
<feature type="binding site" evidence="7">
    <location>
        <begin position="21"/>
        <end position="27"/>
    </location>
    <ligand>
        <name>NAD(+)</name>
        <dbReference type="ChEBI" id="CHEBI:57540"/>
    </ligand>
</feature>
<feature type="binding site" evidence="6">
    <location>
        <position position="143"/>
    </location>
    <ligand>
        <name>substrate</name>
    </ligand>
</feature>
<dbReference type="FunFam" id="3.40.50.720:FF:000010">
    <property type="entry name" value="Malate dehydrogenase"/>
    <property type="match status" value="1"/>
</dbReference>
<name>A0A8K0F2Z4_ANDGO</name>
<evidence type="ECO:0000256" key="4">
    <source>
        <dbReference type="ARBA" id="ARBA00023027"/>
    </source>
</evidence>
<evidence type="ECO:0000256" key="1">
    <source>
        <dbReference type="ARBA" id="ARBA00009613"/>
    </source>
</evidence>
<dbReference type="GO" id="GO:0030060">
    <property type="term" value="F:L-malate dehydrogenase (NAD+) activity"/>
    <property type="evidence" value="ECO:0007669"/>
    <property type="project" value="UniProtKB-EC"/>
</dbReference>
<dbReference type="Pfam" id="PF00056">
    <property type="entry name" value="Ldh_1_N"/>
    <property type="match status" value="1"/>
</dbReference>
<evidence type="ECO:0000256" key="7">
    <source>
        <dbReference type="PIRSR" id="PIRSR000102-3"/>
    </source>
</evidence>
<evidence type="ECO:0000256" key="6">
    <source>
        <dbReference type="PIRSR" id="PIRSR000102-2"/>
    </source>
</evidence>
<dbReference type="InterPro" id="IPR022383">
    <property type="entry name" value="Lactate/malate_DH_C"/>
</dbReference>
<dbReference type="Pfam" id="PF02866">
    <property type="entry name" value="Ldh_1_C"/>
    <property type="match status" value="1"/>
</dbReference>
<comment type="similarity">
    <text evidence="1">Belongs to the LDH/MDH superfamily. MDH type 2 family.</text>
</comment>
<organism evidence="11 12">
    <name type="scientific">Andalucia godoyi</name>
    <name type="common">Flagellate</name>
    <dbReference type="NCBI Taxonomy" id="505711"/>
    <lineage>
        <taxon>Eukaryota</taxon>
        <taxon>Discoba</taxon>
        <taxon>Jakobida</taxon>
        <taxon>Andalucina</taxon>
        <taxon>Andaluciidae</taxon>
        <taxon>Andalucia</taxon>
    </lineage>
</organism>
<dbReference type="SUPFAM" id="SSF51735">
    <property type="entry name" value="NAD(P)-binding Rossmann-fold domains"/>
    <property type="match status" value="1"/>
</dbReference>
<dbReference type="GO" id="GO:0006108">
    <property type="term" value="P:malate metabolic process"/>
    <property type="evidence" value="ECO:0007669"/>
    <property type="project" value="InterPro"/>
</dbReference>
<keyword evidence="4 7" id="KW-0520">NAD</keyword>
<dbReference type="OrthoDB" id="4069699at2759"/>
<feature type="binding site" evidence="6">
    <location>
        <position position="104"/>
    </location>
    <ligand>
        <name>substrate</name>
    </ligand>
</feature>
<evidence type="ECO:0000259" key="9">
    <source>
        <dbReference type="Pfam" id="PF00056"/>
    </source>
</evidence>
<feature type="domain" description="Lactate/malate dehydrogenase C-terminal" evidence="10">
    <location>
        <begin position="169"/>
        <end position="336"/>
    </location>
</feature>
<feature type="binding site" evidence="6">
    <location>
        <position position="110"/>
    </location>
    <ligand>
        <name>substrate</name>
    </ligand>
</feature>
<dbReference type="HAMAP" id="MF_01517">
    <property type="entry name" value="Malate_dehydrog_2"/>
    <property type="match status" value="1"/>
</dbReference>
<sequence>MFVARRFMTSSVQPVRVAVTGAAGQIGYALLPRIAAGEMLGPNQPVILHLLERDDPKALAALEGVVMELQDCAFPLLRGVVATSDINKAFDSVDYALLVGAKPRGPGMERADVLKDNAAIFKVQGRALNESAKKSVKVCVVGNPANTNAMIAAANAPNIPATNFTSMMRLDHDRAMAQIALKLGASSVADVEKLVVWGNHSATQYPDLSNAVIKGKSVAKNVDQEWVRNTFIPTVQQRGAAIIKARGVSSAASAANAAIAHVRDWVLGTNGRIVSMGIPSDGNPYGVKEGLLFGFPVTCQNGQYKIVEGLQWDEFGKGAIERTIKELQEEKDAVKHLL</sequence>
<dbReference type="FunFam" id="3.90.110.10:FF:000002">
    <property type="entry name" value="Malate dehydrogenase"/>
    <property type="match status" value="1"/>
</dbReference>
<dbReference type="AlphaFoldDB" id="A0A8K0F2Z4"/>
<dbReference type="PANTHER" id="PTHR23382">
    <property type="entry name" value="MALATE DEHYDROGENASE"/>
    <property type="match status" value="1"/>
</dbReference>
<dbReference type="SUPFAM" id="SSF56327">
    <property type="entry name" value="LDH C-terminal domain-like"/>
    <property type="match status" value="1"/>
</dbReference>
<evidence type="ECO:0000256" key="2">
    <source>
        <dbReference type="ARBA" id="ARBA00012995"/>
    </source>
</evidence>
<dbReference type="InterPro" id="IPR036291">
    <property type="entry name" value="NAD(P)-bd_dom_sf"/>
</dbReference>
<feature type="binding site" evidence="6">
    <location>
        <position position="174"/>
    </location>
    <ligand>
        <name>substrate</name>
    </ligand>
</feature>
<dbReference type="EC" id="1.1.1.37" evidence="2"/>
<accession>A0A8K0F2Z4</accession>
<feature type="binding site" evidence="7">
    <location>
        <position position="117"/>
    </location>
    <ligand>
        <name>NAD(+)</name>
        <dbReference type="ChEBI" id="CHEBI:57540"/>
    </ligand>
</feature>
<dbReference type="InterPro" id="IPR010945">
    <property type="entry name" value="Malate_DH_type2"/>
</dbReference>